<dbReference type="InterPro" id="IPR005122">
    <property type="entry name" value="Uracil-DNA_glycosylase-like"/>
</dbReference>
<evidence type="ECO:0000256" key="4">
    <source>
        <dbReference type="ARBA" id="ARBA00023204"/>
    </source>
</evidence>
<dbReference type="GO" id="GO:0004844">
    <property type="term" value="F:uracil DNA N-glycosylase activity"/>
    <property type="evidence" value="ECO:0007669"/>
    <property type="project" value="InterPro"/>
</dbReference>
<organism evidence="6">
    <name type="scientific">Lingulaulax polyedra</name>
    <name type="common">Dinoflagellate</name>
    <name type="synonym">Lingulodinium polyedra</name>
    <dbReference type="NCBI Taxonomy" id="160621"/>
    <lineage>
        <taxon>Eukaryota</taxon>
        <taxon>Sar</taxon>
        <taxon>Alveolata</taxon>
        <taxon>Dinophyceae</taxon>
        <taxon>Gonyaulacales</taxon>
        <taxon>Lingulodiniaceae</taxon>
        <taxon>Lingulaulax</taxon>
    </lineage>
</organism>
<evidence type="ECO:0000259" key="5">
    <source>
        <dbReference type="SMART" id="SM00986"/>
    </source>
</evidence>
<dbReference type="GO" id="GO:0005739">
    <property type="term" value="C:mitochondrion"/>
    <property type="evidence" value="ECO:0007669"/>
    <property type="project" value="TreeGrafter"/>
</dbReference>
<protein>
    <submittedName>
        <fullName evidence="6">Uracil-DNA glycosylase</fullName>
    </submittedName>
</protein>
<evidence type="ECO:0000256" key="2">
    <source>
        <dbReference type="ARBA" id="ARBA00022763"/>
    </source>
</evidence>
<dbReference type="GO" id="GO:0005634">
    <property type="term" value="C:nucleus"/>
    <property type="evidence" value="ECO:0007669"/>
    <property type="project" value="TreeGrafter"/>
</dbReference>
<dbReference type="InterPro" id="IPR002043">
    <property type="entry name" value="UDG_fam1"/>
</dbReference>
<accession>A0A516AGB2</accession>
<keyword evidence="3" id="KW-0378">Hydrolase</keyword>
<dbReference type="PANTHER" id="PTHR11264:SF0">
    <property type="entry name" value="URACIL-DNA GLYCOSYLASE"/>
    <property type="match status" value="1"/>
</dbReference>
<keyword evidence="4" id="KW-0234">DNA repair</keyword>
<dbReference type="NCBIfam" id="NF003588">
    <property type="entry name" value="PRK05254.1-1"/>
    <property type="match status" value="1"/>
</dbReference>
<dbReference type="Gene3D" id="3.40.470.10">
    <property type="entry name" value="Uracil-DNA glycosylase-like domain"/>
    <property type="match status" value="1"/>
</dbReference>
<dbReference type="AlphaFoldDB" id="A0A516AGB2"/>
<dbReference type="EMBL" id="MN125879">
    <property type="protein sequence ID" value="QDO16346.1"/>
    <property type="molecule type" value="mRNA"/>
</dbReference>
<keyword evidence="2" id="KW-0227">DNA damage</keyword>
<dbReference type="InterPro" id="IPR036895">
    <property type="entry name" value="Uracil-DNA_glycosylase-like_sf"/>
</dbReference>
<dbReference type="SMART" id="SM00986">
    <property type="entry name" value="UDG"/>
    <property type="match status" value="1"/>
</dbReference>
<name>A0A516AGB2_LINPO</name>
<dbReference type="Pfam" id="PF03167">
    <property type="entry name" value="UDG"/>
    <property type="match status" value="1"/>
</dbReference>
<evidence type="ECO:0000256" key="1">
    <source>
        <dbReference type="ARBA" id="ARBA00008184"/>
    </source>
</evidence>
<dbReference type="CDD" id="cd10027">
    <property type="entry name" value="UDG-F1-like"/>
    <property type="match status" value="1"/>
</dbReference>
<dbReference type="SMART" id="SM00987">
    <property type="entry name" value="UreE_C"/>
    <property type="match status" value="1"/>
</dbReference>
<sequence>MRVPPSLANIFKELQADLGLPVPSHGDLTSWAKQGVLLLNNVLTVQHGRALSHRRRGWEAFTDAAVRLVSKRREGVVFLLWGREAQQKGAVVDAARHCVLKAFHPSPLSASRGFFGCRHFSQANRWLEARGGPPVDWRLGPGLPEAAGP</sequence>
<dbReference type="SUPFAM" id="SSF52141">
    <property type="entry name" value="Uracil-DNA glycosylase-like"/>
    <property type="match status" value="1"/>
</dbReference>
<comment type="similarity">
    <text evidence="1">Belongs to the uracil-DNA glycosylase (UDG) superfamily. UNG family.</text>
</comment>
<dbReference type="NCBIfam" id="NF003592">
    <property type="entry name" value="PRK05254.1-5"/>
    <property type="match status" value="1"/>
</dbReference>
<dbReference type="GO" id="GO:0097510">
    <property type="term" value="P:base-excision repair, AP site formation via deaminated base removal"/>
    <property type="evidence" value="ECO:0007669"/>
    <property type="project" value="TreeGrafter"/>
</dbReference>
<evidence type="ECO:0000256" key="3">
    <source>
        <dbReference type="ARBA" id="ARBA00022801"/>
    </source>
</evidence>
<feature type="domain" description="Uracil-DNA glycosylase-like" evidence="5">
    <location>
        <begin position="1"/>
        <end position="127"/>
    </location>
</feature>
<dbReference type="PANTHER" id="PTHR11264">
    <property type="entry name" value="URACIL-DNA GLYCOSYLASE"/>
    <property type="match status" value="1"/>
</dbReference>
<reference evidence="6" key="1">
    <citation type="journal article" date="2019" name="Microorganisms">
        <title>DNA Damage Response Pathways in Dinoflagellates.</title>
        <authorList>
            <person name="Li C."/>
            <person name="Wong J."/>
        </authorList>
    </citation>
    <scope>NUCLEOTIDE SEQUENCE</scope>
</reference>
<proteinExistence type="evidence at transcript level"/>
<evidence type="ECO:0000313" key="6">
    <source>
        <dbReference type="EMBL" id="QDO16346.1"/>
    </source>
</evidence>